<feature type="region of interest" description="Disordered" evidence="5">
    <location>
        <begin position="401"/>
        <end position="448"/>
    </location>
</feature>
<evidence type="ECO:0000259" key="6">
    <source>
        <dbReference type="PROSITE" id="PS50961"/>
    </source>
</evidence>
<dbReference type="GO" id="GO:1990904">
    <property type="term" value="C:ribonucleoprotein complex"/>
    <property type="evidence" value="ECO:0007669"/>
    <property type="project" value="InterPro"/>
</dbReference>
<dbReference type="EMBL" id="KQ965784">
    <property type="protein sequence ID" value="KXS12886.1"/>
    <property type="molecule type" value="Genomic_DNA"/>
</dbReference>
<dbReference type="SUPFAM" id="SSF46785">
    <property type="entry name" value="Winged helix' DNA-binding domain"/>
    <property type="match status" value="1"/>
</dbReference>
<evidence type="ECO:0000256" key="3">
    <source>
        <dbReference type="ARBA" id="ARBA00023242"/>
    </source>
</evidence>
<evidence type="ECO:0000256" key="5">
    <source>
        <dbReference type="SAM" id="MobiDB-lite"/>
    </source>
</evidence>
<evidence type="ECO:0000256" key="1">
    <source>
        <dbReference type="ARBA" id="ARBA00004123"/>
    </source>
</evidence>
<reference evidence="7 8" key="1">
    <citation type="journal article" date="2015" name="Genome Biol. Evol.">
        <title>Phylogenomic analyses indicate that early fungi evolved digesting cell walls of algal ancestors of land plants.</title>
        <authorList>
            <person name="Chang Y."/>
            <person name="Wang S."/>
            <person name="Sekimoto S."/>
            <person name="Aerts A.L."/>
            <person name="Choi C."/>
            <person name="Clum A."/>
            <person name="LaButti K.M."/>
            <person name="Lindquist E.A."/>
            <person name="Yee Ngan C."/>
            <person name="Ohm R.A."/>
            <person name="Salamov A.A."/>
            <person name="Grigoriev I.V."/>
            <person name="Spatafora J.W."/>
            <person name="Berbee M.L."/>
        </authorList>
    </citation>
    <scope>NUCLEOTIDE SEQUENCE [LARGE SCALE GENOMIC DNA]</scope>
    <source>
        <strain evidence="7 8">JEL478</strain>
    </source>
</reference>
<keyword evidence="3" id="KW-0539">Nucleus</keyword>
<dbReference type="Proteomes" id="UP000070544">
    <property type="component" value="Unassembled WGS sequence"/>
</dbReference>
<keyword evidence="2 4" id="KW-0694">RNA-binding</keyword>
<organism evidence="7 8">
    <name type="scientific">Gonapodya prolifera (strain JEL478)</name>
    <name type="common">Monoblepharis prolifera</name>
    <dbReference type="NCBI Taxonomy" id="1344416"/>
    <lineage>
        <taxon>Eukaryota</taxon>
        <taxon>Fungi</taxon>
        <taxon>Fungi incertae sedis</taxon>
        <taxon>Chytridiomycota</taxon>
        <taxon>Chytridiomycota incertae sedis</taxon>
        <taxon>Monoblepharidomycetes</taxon>
        <taxon>Monoblepharidales</taxon>
        <taxon>Gonapodyaceae</taxon>
        <taxon>Gonapodya</taxon>
    </lineage>
</organism>
<dbReference type="Gene3D" id="1.10.10.10">
    <property type="entry name" value="Winged helix-like DNA-binding domain superfamily/Winged helix DNA-binding domain"/>
    <property type="match status" value="1"/>
</dbReference>
<dbReference type="InterPro" id="IPR002344">
    <property type="entry name" value="Lupus_La"/>
</dbReference>
<evidence type="ECO:0000256" key="4">
    <source>
        <dbReference type="PROSITE-ProRule" id="PRU00332"/>
    </source>
</evidence>
<feature type="compositionally biased region" description="Basic and acidic residues" evidence="5">
    <location>
        <begin position="427"/>
        <end position="448"/>
    </location>
</feature>
<dbReference type="SMART" id="SM00715">
    <property type="entry name" value="LA"/>
    <property type="match status" value="1"/>
</dbReference>
<dbReference type="AlphaFoldDB" id="A0A139A7W1"/>
<proteinExistence type="predicted"/>
<feature type="domain" description="HTH La-type RNA-binding" evidence="6">
    <location>
        <begin position="5"/>
        <end position="97"/>
    </location>
</feature>
<sequence length="448" mass="49732">MAAGSPAERNLHARILSQCEFYFGSGNLPNDRFLLNTIVNSEGGWVSLRTLLTFKRLKQITQSPKTVAEALRMSKTLLEVKEDGTAVRRRTPIASNHKQDTRAPIVSGFPLNLPSPVDEIAKHFAHFDPGLVQLERSLINESWKFNGTATIDFPGIARASCARNLTTFAAPSGYSFPLTIVLQDDFIEPMGVESDEMQLQAHERTVKSDRDTRIVKLEPVEESGAGRVVRLAALPELPVALLHDEKTKTKLQRNISNEDEAMTNVGSSHADGAMEKIRVPPVPGGLIRAGAFPFYTLSGDMRRFFSPYGTPKWIDYDRKTRVAFVLFQEGGRGTQLANLWSRAAAGEAVSVGGAPVFTRLHNQFVPVREPTEQETKFFYAKYSNHLTANSLLSSDHRASAGSWAEQRGQTGELPKRVLQLHRPAGKRKSEADLERKDLESPRKTKIES</sequence>
<dbReference type="Pfam" id="PF05383">
    <property type="entry name" value="La"/>
    <property type="match status" value="1"/>
</dbReference>
<dbReference type="OrthoDB" id="439993at2759"/>
<dbReference type="PROSITE" id="PS50961">
    <property type="entry name" value="HTH_LA"/>
    <property type="match status" value="1"/>
</dbReference>
<dbReference type="STRING" id="1344416.A0A139A7W1"/>
<dbReference type="PANTHER" id="PTHR22792:SF140">
    <property type="entry name" value="ACHILLES, ISOFORM A"/>
    <property type="match status" value="1"/>
</dbReference>
<evidence type="ECO:0000313" key="8">
    <source>
        <dbReference type="Proteomes" id="UP000070544"/>
    </source>
</evidence>
<dbReference type="PRINTS" id="PR00302">
    <property type="entry name" value="LUPUSLA"/>
</dbReference>
<dbReference type="GO" id="GO:0003729">
    <property type="term" value="F:mRNA binding"/>
    <property type="evidence" value="ECO:0007669"/>
    <property type="project" value="TreeGrafter"/>
</dbReference>
<evidence type="ECO:0000256" key="2">
    <source>
        <dbReference type="ARBA" id="ARBA00022884"/>
    </source>
</evidence>
<accession>A0A139A7W1</accession>
<dbReference type="InterPro" id="IPR036388">
    <property type="entry name" value="WH-like_DNA-bd_sf"/>
</dbReference>
<gene>
    <name evidence="7" type="ORF">M427DRAFT_501941</name>
</gene>
<dbReference type="InterPro" id="IPR036390">
    <property type="entry name" value="WH_DNA-bd_sf"/>
</dbReference>
<dbReference type="PANTHER" id="PTHR22792">
    <property type="entry name" value="LUPUS LA PROTEIN-RELATED"/>
    <property type="match status" value="1"/>
</dbReference>
<protein>
    <recommendedName>
        <fullName evidence="6">HTH La-type RNA-binding domain-containing protein</fullName>
    </recommendedName>
</protein>
<keyword evidence="8" id="KW-1185">Reference proteome</keyword>
<dbReference type="InterPro" id="IPR045180">
    <property type="entry name" value="La_dom_prot"/>
</dbReference>
<evidence type="ECO:0000313" key="7">
    <source>
        <dbReference type="EMBL" id="KXS12886.1"/>
    </source>
</evidence>
<dbReference type="InterPro" id="IPR006630">
    <property type="entry name" value="La_HTH"/>
</dbReference>
<dbReference type="GO" id="GO:0006396">
    <property type="term" value="P:RNA processing"/>
    <property type="evidence" value="ECO:0007669"/>
    <property type="project" value="InterPro"/>
</dbReference>
<comment type="subcellular location">
    <subcellularLocation>
        <location evidence="1">Nucleus</location>
    </subcellularLocation>
</comment>
<name>A0A139A7W1_GONPJ</name>
<dbReference type="GO" id="GO:0005634">
    <property type="term" value="C:nucleus"/>
    <property type="evidence" value="ECO:0007669"/>
    <property type="project" value="UniProtKB-SubCell"/>
</dbReference>